<comment type="caution">
    <text evidence="3">The sequence shown here is derived from an EMBL/GenBank/DDBJ whole genome shotgun (WGS) entry which is preliminary data.</text>
</comment>
<sequence>MPNLTCQTIYIKLLTEKPLPRKEALMERSLIMLKPDAFERDLIGVIEKMVLERNLSIVKRKDIFLNRWNLLELWPRIHTLWGWLASQQHHVGRKIQVWEIKGEDAVSKISELKISLRVTYCNSSNSSDPVEKMRTLIHTPDSTEDFEREKEILFTLPSRLEECNDSDRCTHEIP</sequence>
<dbReference type="PROSITE" id="PS51374">
    <property type="entry name" value="NDPK_LIKE"/>
    <property type="match status" value="1"/>
</dbReference>
<feature type="domain" description="Nucleoside diphosphate kinase-like" evidence="2">
    <location>
        <begin position="26"/>
        <end position="161"/>
    </location>
</feature>
<dbReference type="Pfam" id="PF00334">
    <property type="entry name" value="NDK"/>
    <property type="match status" value="1"/>
</dbReference>
<dbReference type="EMBL" id="PCST01000012">
    <property type="protein sequence ID" value="PIP55882.1"/>
    <property type="molecule type" value="Genomic_DNA"/>
</dbReference>
<dbReference type="Proteomes" id="UP000229794">
    <property type="component" value="Unassembled WGS sequence"/>
</dbReference>
<dbReference type="InterPro" id="IPR034907">
    <property type="entry name" value="NDK-like_dom"/>
</dbReference>
<evidence type="ECO:0000313" key="4">
    <source>
        <dbReference type="Proteomes" id="UP000229794"/>
    </source>
</evidence>
<proteinExistence type="inferred from homology"/>
<comment type="similarity">
    <text evidence="1">Belongs to the NDK family.</text>
</comment>
<dbReference type="Gene3D" id="3.30.70.141">
    <property type="entry name" value="Nucleoside diphosphate kinase-like domain"/>
    <property type="match status" value="1"/>
</dbReference>
<gene>
    <name evidence="3" type="ORF">COX06_00880</name>
</gene>
<accession>A0A2H0BDY7</accession>
<dbReference type="SUPFAM" id="SSF54919">
    <property type="entry name" value="Nucleoside diphosphate kinase, NDK"/>
    <property type="match status" value="1"/>
</dbReference>
<evidence type="ECO:0000256" key="1">
    <source>
        <dbReference type="PROSITE-ProRule" id="PRU00706"/>
    </source>
</evidence>
<dbReference type="SMART" id="SM00562">
    <property type="entry name" value="NDK"/>
    <property type="match status" value="1"/>
</dbReference>
<protein>
    <recommendedName>
        <fullName evidence="2">Nucleoside diphosphate kinase-like domain-containing protein</fullName>
    </recommendedName>
</protein>
<evidence type="ECO:0000313" key="3">
    <source>
        <dbReference type="EMBL" id="PIP55882.1"/>
    </source>
</evidence>
<evidence type="ECO:0000259" key="2">
    <source>
        <dbReference type="SMART" id="SM00562"/>
    </source>
</evidence>
<reference evidence="3 4" key="1">
    <citation type="submission" date="2017-09" db="EMBL/GenBank/DDBJ databases">
        <title>Depth-based differentiation of microbial function through sediment-hosted aquifers and enrichment of novel symbionts in the deep terrestrial subsurface.</title>
        <authorList>
            <person name="Probst A.J."/>
            <person name="Ladd B."/>
            <person name="Jarett J.K."/>
            <person name="Geller-Mcgrath D.E."/>
            <person name="Sieber C.M."/>
            <person name="Emerson J.B."/>
            <person name="Anantharaman K."/>
            <person name="Thomas B.C."/>
            <person name="Malmstrom R."/>
            <person name="Stieglmeier M."/>
            <person name="Klingl A."/>
            <person name="Woyke T."/>
            <person name="Ryan C.M."/>
            <person name="Banfield J.F."/>
        </authorList>
    </citation>
    <scope>NUCLEOTIDE SEQUENCE [LARGE SCALE GENOMIC DNA]</scope>
    <source>
        <strain evidence="3">CG22_combo_CG10-13_8_21_14_all_42_17</strain>
    </source>
</reference>
<organism evidence="3 4">
    <name type="scientific">Candidatus Zambryskibacteria bacterium CG22_combo_CG10-13_8_21_14_all_42_17</name>
    <dbReference type="NCBI Taxonomy" id="1975118"/>
    <lineage>
        <taxon>Bacteria</taxon>
        <taxon>Candidatus Zambryskiibacteriota</taxon>
    </lineage>
</organism>
<comment type="caution">
    <text evidence="1">Lacks conserved residue(s) required for the propagation of feature annotation.</text>
</comment>
<dbReference type="AlphaFoldDB" id="A0A2H0BDY7"/>
<name>A0A2H0BDY7_9BACT</name>
<dbReference type="InterPro" id="IPR036850">
    <property type="entry name" value="NDK-like_dom_sf"/>
</dbReference>